<accession>A0ABP7FKY9</accession>
<dbReference type="PANTHER" id="PTHR35010:SF2">
    <property type="entry name" value="BLL4672 PROTEIN"/>
    <property type="match status" value="1"/>
</dbReference>
<evidence type="ECO:0000259" key="1">
    <source>
        <dbReference type="PROSITE" id="PS50943"/>
    </source>
</evidence>
<dbReference type="InterPro" id="IPR010982">
    <property type="entry name" value="Lambda_DNA-bd_dom_sf"/>
</dbReference>
<protein>
    <submittedName>
        <fullName evidence="2">Helix-turn-helix transcriptional regulator</fullName>
    </submittedName>
</protein>
<dbReference type="PANTHER" id="PTHR35010">
    <property type="entry name" value="BLL4672 PROTEIN-RELATED"/>
    <property type="match status" value="1"/>
</dbReference>
<evidence type="ECO:0000313" key="3">
    <source>
        <dbReference type="Proteomes" id="UP001499884"/>
    </source>
</evidence>
<dbReference type="Proteomes" id="UP001499884">
    <property type="component" value="Unassembled WGS sequence"/>
</dbReference>
<gene>
    <name evidence="2" type="ORF">GCM10023082_43450</name>
</gene>
<dbReference type="PROSITE" id="PS50943">
    <property type="entry name" value="HTH_CROC1"/>
    <property type="match status" value="1"/>
</dbReference>
<keyword evidence="3" id="KW-1185">Reference proteome</keyword>
<proteinExistence type="predicted"/>
<feature type="domain" description="HTH cro/C1-type" evidence="1">
    <location>
        <begin position="29"/>
        <end position="81"/>
    </location>
</feature>
<comment type="caution">
    <text evidence="2">The sequence shown here is derived from an EMBL/GenBank/DDBJ whole genome shotgun (WGS) entry which is preliminary data.</text>
</comment>
<dbReference type="Gene3D" id="3.30.450.180">
    <property type="match status" value="1"/>
</dbReference>
<dbReference type="CDD" id="cd00093">
    <property type="entry name" value="HTH_XRE"/>
    <property type="match status" value="1"/>
</dbReference>
<reference evidence="3" key="1">
    <citation type="journal article" date="2019" name="Int. J. Syst. Evol. Microbiol.">
        <title>The Global Catalogue of Microorganisms (GCM) 10K type strain sequencing project: providing services to taxonomists for standard genome sequencing and annotation.</title>
        <authorList>
            <consortium name="The Broad Institute Genomics Platform"/>
            <consortium name="The Broad Institute Genome Sequencing Center for Infectious Disease"/>
            <person name="Wu L."/>
            <person name="Ma J."/>
        </authorList>
    </citation>
    <scope>NUCLEOTIDE SEQUENCE [LARGE SCALE GENOMIC DNA]</scope>
    <source>
        <strain evidence="3">JCM 30846</strain>
    </source>
</reference>
<dbReference type="EMBL" id="BAABEP010000033">
    <property type="protein sequence ID" value="GAA3741845.1"/>
    <property type="molecule type" value="Genomic_DNA"/>
</dbReference>
<evidence type="ECO:0000313" key="2">
    <source>
        <dbReference type="EMBL" id="GAA3741845.1"/>
    </source>
</evidence>
<dbReference type="InterPro" id="IPR001387">
    <property type="entry name" value="Cro/C1-type_HTH"/>
</dbReference>
<name>A0ABP7FKY9_9ACTN</name>
<dbReference type="RefSeq" id="WP_345650054.1">
    <property type="nucleotide sequence ID" value="NZ_BAABEP010000033.1"/>
</dbReference>
<dbReference type="Pfam" id="PF13560">
    <property type="entry name" value="HTH_31"/>
    <property type="match status" value="1"/>
</dbReference>
<sequence length="293" mass="30562">MDGSALGEFLRARRAQVGPADVGLPAAGARRVAGLRREEVAVLAGVSADYYTRLEQGRERSPSGQVVDAIADALRLGTDARWHAYRLAGLLPRSPADTTATAQVPVPAAGPGVRPEAGEPVDPALLHLMAGFPAAAAYIVNSRLDLLAWNAPAAALCAPLTIGRNMVRTVFLDPVARTLFAEWRVVARDTVAVLRQAAGAAPEDRELTALVAELLDVSEEFARLWEQHAVGRLGSRTKVFAHPAGGRLTLTYHAFDVQGTPGQQLLVGTAEPGGPDAAALARVTAAAAGARAA</sequence>
<dbReference type="SUPFAM" id="SSF47413">
    <property type="entry name" value="lambda repressor-like DNA-binding domains"/>
    <property type="match status" value="1"/>
</dbReference>
<dbReference type="InterPro" id="IPR041413">
    <property type="entry name" value="MLTR_LBD"/>
</dbReference>
<dbReference type="SMART" id="SM00530">
    <property type="entry name" value="HTH_XRE"/>
    <property type="match status" value="1"/>
</dbReference>
<dbReference type="Pfam" id="PF17765">
    <property type="entry name" value="MLTR_LBD"/>
    <property type="match status" value="1"/>
</dbReference>
<dbReference type="Gene3D" id="1.10.260.40">
    <property type="entry name" value="lambda repressor-like DNA-binding domains"/>
    <property type="match status" value="1"/>
</dbReference>
<organism evidence="2 3">
    <name type="scientific">Streptomyces tremellae</name>
    <dbReference type="NCBI Taxonomy" id="1124239"/>
    <lineage>
        <taxon>Bacteria</taxon>
        <taxon>Bacillati</taxon>
        <taxon>Actinomycetota</taxon>
        <taxon>Actinomycetes</taxon>
        <taxon>Kitasatosporales</taxon>
        <taxon>Streptomycetaceae</taxon>
        <taxon>Streptomyces</taxon>
    </lineage>
</organism>